<dbReference type="EMBL" id="JAGIOB010000001">
    <property type="protein sequence ID" value="MBP2416224.1"/>
    <property type="molecule type" value="Genomic_DNA"/>
</dbReference>
<comment type="caution">
    <text evidence="3">The sequence shown here is derived from an EMBL/GenBank/DDBJ whole genome shotgun (WGS) entry which is preliminary data.</text>
</comment>
<protein>
    <submittedName>
        <fullName evidence="3">Uncharacterized protein</fullName>
    </submittedName>
</protein>
<accession>A0ABS4Z5G6</accession>
<feature type="transmembrane region" description="Helical" evidence="2">
    <location>
        <begin position="20"/>
        <end position="41"/>
    </location>
</feature>
<reference evidence="3 4" key="1">
    <citation type="submission" date="2021-03" db="EMBL/GenBank/DDBJ databases">
        <title>Sequencing the genomes of 1000 actinobacteria strains.</title>
        <authorList>
            <person name="Klenk H.-P."/>
        </authorList>
    </citation>
    <scope>NUCLEOTIDE SEQUENCE [LARGE SCALE GENOMIC DNA]</scope>
    <source>
        <strain evidence="3 4">DSM 12936</strain>
    </source>
</reference>
<keyword evidence="2" id="KW-0472">Membrane</keyword>
<organism evidence="3 4">
    <name type="scientific">Microlunatus capsulatus</name>
    <dbReference type="NCBI Taxonomy" id="99117"/>
    <lineage>
        <taxon>Bacteria</taxon>
        <taxon>Bacillati</taxon>
        <taxon>Actinomycetota</taxon>
        <taxon>Actinomycetes</taxon>
        <taxon>Propionibacteriales</taxon>
        <taxon>Propionibacteriaceae</taxon>
        <taxon>Microlunatus</taxon>
    </lineage>
</organism>
<keyword evidence="2" id="KW-0812">Transmembrane</keyword>
<feature type="compositionally biased region" description="Basic and acidic residues" evidence="1">
    <location>
        <begin position="79"/>
        <end position="88"/>
    </location>
</feature>
<name>A0ABS4Z5G6_9ACTN</name>
<evidence type="ECO:0000256" key="2">
    <source>
        <dbReference type="SAM" id="Phobius"/>
    </source>
</evidence>
<feature type="region of interest" description="Disordered" evidence="1">
    <location>
        <begin position="69"/>
        <end position="125"/>
    </location>
</feature>
<keyword evidence="4" id="KW-1185">Reference proteome</keyword>
<sequence length="125" mass="13019">MLVPLETLPGWPEAPSPSLLEVLGLLVGAPLLVIAVIAVLTRVHHAVKGNMGTPAVANQPIWVNGERVEPSIQSQQARESIEAGHRAVTEGAAQDAQDDGAPQGGRARRAQHDDDATTGGAGARW</sequence>
<keyword evidence="2" id="KW-1133">Transmembrane helix</keyword>
<dbReference type="RefSeq" id="WP_210053799.1">
    <property type="nucleotide sequence ID" value="NZ_BAAAMH010000012.1"/>
</dbReference>
<dbReference type="Proteomes" id="UP000758168">
    <property type="component" value="Unassembled WGS sequence"/>
</dbReference>
<evidence type="ECO:0000313" key="3">
    <source>
        <dbReference type="EMBL" id="MBP2416224.1"/>
    </source>
</evidence>
<evidence type="ECO:0000313" key="4">
    <source>
        <dbReference type="Proteomes" id="UP000758168"/>
    </source>
</evidence>
<evidence type="ECO:0000256" key="1">
    <source>
        <dbReference type="SAM" id="MobiDB-lite"/>
    </source>
</evidence>
<gene>
    <name evidence="3" type="ORF">JOF54_001146</name>
</gene>
<feature type="compositionally biased region" description="Low complexity" evidence="1">
    <location>
        <begin position="91"/>
        <end position="105"/>
    </location>
</feature>
<proteinExistence type="predicted"/>